<gene>
    <name evidence="3" type="ORF">DIS24_g8193</name>
</gene>
<evidence type="ECO:0008006" key="5">
    <source>
        <dbReference type="Google" id="ProtNLM"/>
    </source>
</evidence>
<sequence length="884" mass="100474">MDAGTAAHDGHHILATAHLEPDSNGKLVKKIRYYDSAPHWLKGKRRDVFKKTQAALKQWGGSDSKWVCEWVPVLHQGEEACGIHVILNAWTLALGLQPYDYPKNMYFDEFYDDAARLISCAVHGEVSSDLIMAFFRCWDFLDDPDSEPLPGREFNRTHGVHDEKIFADETVEAPRMSLSPPGPAVALSGAGGSSTAAAQILGPDQLSTSRKSSNETIYVDSEGDLSDLDSQDEGNPDKKHDHDEENNPDQGDDSNEEQGSNEQHSRAFWPEGAEKYPCRFLEESLRRADRIAGLVKERENPPDDVNGPFIKLNNRWMWCASIASVTEAISLNGYEQTPYLDSEIDNDDMEDRDYTVRDYEKDMTQDQKEDAEDFMAAVKKKQKEHRTEKRVFSFYGRHCLKRAELNGKKTPAFGVLRRMEPIMIPISRRHLVYATSHPKEELPMVTHYWVESLESPGLPNRRERFIQEDIVRVLLKDLNWGPEQEVEKRFARNDIWNLVSPVDPNLLLPPQMRQEKEVAHLVLTAWTIALGFRPPSTPVITADHGDHYSKIDYLILRAAQGLVDSATIFAGLRCLGWIPKGVLAPPESVRFDRTMSFGWNPDDMSDYYDYRRREVPREELQARLKALKGRFNDASEKLGEARREYEERYDEPYDEDNVSRRSAMTSIEEEEDELAKLIGAAEEAYANEEAAREMLDEEREGLKRRIAELKSLDVGCRGHAIWNDTKTPAKALDPEGEDSEYGDEWLLLAELEAAKRAFEGGKSRYGAAIKNLPVTMSKEQDEGLRSLHAPEVQKVTAATDTPTRLPPQEPPRTAPPATEDGGTASAAEDPRGLKRSYEEFADERLVVDVYSDEYDALKEIHYSGKGLHRVWPTPFSLFHYFDLR</sequence>
<feature type="compositionally biased region" description="Pro residues" evidence="2">
    <location>
        <begin position="804"/>
        <end position="814"/>
    </location>
</feature>
<feature type="compositionally biased region" description="Basic and acidic residues" evidence="2">
    <location>
        <begin position="235"/>
        <end position="245"/>
    </location>
</feature>
<dbReference type="AlphaFoldDB" id="A0AA39Y325"/>
<keyword evidence="1" id="KW-0175">Coiled coil</keyword>
<keyword evidence="4" id="KW-1185">Reference proteome</keyword>
<protein>
    <recommendedName>
        <fullName evidence="5">Ubiquitin-like protease family profile domain-containing protein</fullName>
    </recommendedName>
</protein>
<feature type="compositionally biased region" description="Acidic residues" evidence="2">
    <location>
        <begin position="221"/>
        <end position="234"/>
    </location>
</feature>
<proteinExistence type="predicted"/>
<dbReference type="EMBL" id="JAUJDW010000058">
    <property type="protein sequence ID" value="KAK0645104.1"/>
    <property type="molecule type" value="Genomic_DNA"/>
</dbReference>
<reference evidence="3" key="1">
    <citation type="submission" date="2023-06" db="EMBL/GenBank/DDBJ databases">
        <title>Multi-omics analyses reveal the molecular pathogenesis toolkit of Lasiodiplodia hormozganensis, a cross-kingdom pathogen.</title>
        <authorList>
            <person name="Felix C."/>
            <person name="Meneses R."/>
            <person name="Goncalves M.F.M."/>
            <person name="Tilleman L."/>
            <person name="Duarte A.S."/>
            <person name="Jorrin-Novo J.V."/>
            <person name="Van De Peer Y."/>
            <person name="Deforce D."/>
            <person name="Van Nieuwerburgh F."/>
            <person name="Esteves A.C."/>
            <person name="Alves A."/>
        </authorList>
    </citation>
    <scope>NUCLEOTIDE SEQUENCE</scope>
    <source>
        <strain evidence="3">CBS 339.90</strain>
    </source>
</reference>
<evidence type="ECO:0000313" key="3">
    <source>
        <dbReference type="EMBL" id="KAK0645104.1"/>
    </source>
</evidence>
<accession>A0AA39Y325</accession>
<evidence type="ECO:0000256" key="2">
    <source>
        <dbReference type="SAM" id="MobiDB-lite"/>
    </source>
</evidence>
<name>A0AA39Y325_9PEZI</name>
<feature type="region of interest" description="Disordered" evidence="2">
    <location>
        <begin position="780"/>
        <end position="833"/>
    </location>
</feature>
<feature type="region of interest" description="Disordered" evidence="2">
    <location>
        <begin position="201"/>
        <end position="269"/>
    </location>
</feature>
<evidence type="ECO:0000313" key="4">
    <source>
        <dbReference type="Proteomes" id="UP001175001"/>
    </source>
</evidence>
<feature type="compositionally biased region" description="Polar residues" evidence="2">
    <location>
        <begin position="205"/>
        <end position="216"/>
    </location>
</feature>
<feature type="coiled-coil region" evidence="1">
    <location>
        <begin position="617"/>
        <end position="712"/>
    </location>
</feature>
<comment type="caution">
    <text evidence="3">The sequence shown here is derived from an EMBL/GenBank/DDBJ whole genome shotgun (WGS) entry which is preliminary data.</text>
</comment>
<organism evidence="3 4">
    <name type="scientific">Lasiodiplodia hormozganensis</name>
    <dbReference type="NCBI Taxonomy" id="869390"/>
    <lineage>
        <taxon>Eukaryota</taxon>
        <taxon>Fungi</taxon>
        <taxon>Dikarya</taxon>
        <taxon>Ascomycota</taxon>
        <taxon>Pezizomycotina</taxon>
        <taxon>Dothideomycetes</taxon>
        <taxon>Dothideomycetes incertae sedis</taxon>
        <taxon>Botryosphaeriales</taxon>
        <taxon>Botryosphaeriaceae</taxon>
        <taxon>Lasiodiplodia</taxon>
    </lineage>
</organism>
<dbReference type="Proteomes" id="UP001175001">
    <property type="component" value="Unassembled WGS sequence"/>
</dbReference>
<evidence type="ECO:0000256" key="1">
    <source>
        <dbReference type="SAM" id="Coils"/>
    </source>
</evidence>
<feature type="compositionally biased region" description="Acidic residues" evidence="2">
    <location>
        <begin position="246"/>
        <end position="256"/>
    </location>
</feature>